<dbReference type="GO" id="GO:0016020">
    <property type="term" value="C:membrane"/>
    <property type="evidence" value="ECO:0007669"/>
    <property type="project" value="UniProtKB-SubCell"/>
</dbReference>
<evidence type="ECO:0000256" key="1">
    <source>
        <dbReference type="ARBA" id="ARBA00004141"/>
    </source>
</evidence>
<feature type="transmembrane region" description="Helical" evidence="3">
    <location>
        <begin position="46"/>
        <end position="68"/>
    </location>
</feature>
<sequence length="685" mass="76489">MAHVPIGSRKRSEHTIHKFQGKESFITSQVELYVVEENPKIPDGGWGWMVVLAAFVLNAVSEGVSFSFGLMYSEFLNEFKASKSATSWVGSLFLALALLAGPIGSALVDRYGCMWMTILGSLVCTSGFIMSVFANSIGMLYLTFGVVGGFGRAFTFVTAVVPMAFWFEKRRTLALGLAGSGSGFGTIVFAPLTTFLLNEFRWRGTMLILAGCFLNMCVCGVIMRDPDWIKEEAKEKKEKKAESDKNGAVPHANGIVSKKKSKEPKKKHKHDQFCLKNVKSSADLKEKDKFRSTIDLPTYIKEDENVPLEVLKQLSENHQMYQVVLENYPDLLRRKSLSNQDIHELSFDARVPVKFSLTIEEAPEPIPEEEEEVEVEENGVIIGNKETPLLKNSSFVKSKHKLASSHSYLNTLKGRKASKVSLAEMDTIQFSSVSSCPNFRRHAVHCIVEEEEDKTKKRWCIEFFKSLQNLLNLSLFLELHFLLLSFSTIILFVWFIVPYFYIAEHMKSLGYADSQASIVLSTIGLLNTIGMVFLGWAGDRLNIAKTYSLCLILCGLSICCIMFFADNYILLLTTSALFGLFFASCFSLLPSLLAELVPLEGFTMAYGLILLCEGVGNLTGPPLAGFLFDLTGSWNQSFYQAAIWIMVSGLLIGIIPFTNNKRICGSGLTLLQQEIRKERRANFIV</sequence>
<feature type="transmembrane region" description="Helical" evidence="3">
    <location>
        <begin position="88"/>
        <end position="108"/>
    </location>
</feature>
<comment type="caution">
    <text evidence="5">The sequence shown here is derived from an EMBL/GenBank/DDBJ whole genome shotgun (WGS) entry which is preliminary data.</text>
</comment>
<proteinExistence type="predicted"/>
<gene>
    <name evidence="5" type="ORF">ACAOBT_LOCUS466</name>
</gene>
<dbReference type="PANTHER" id="PTHR11360">
    <property type="entry name" value="MONOCARBOXYLATE TRANSPORTER"/>
    <property type="match status" value="1"/>
</dbReference>
<evidence type="ECO:0000313" key="5">
    <source>
        <dbReference type="EMBL" id="CAH1954287.1"/>
    </source>
</evidence>
<feature type="transmembrane region" description="Helical" evidence="3">
    <location>
        <begin position="481"/>
        <end position="502"/>
    </location>
</feature>
<name>A0A9P0NSM4_ACAOB</name>
<dbReference type="InterPro" id="IPR050327">
    <property type="entry name" value="Proton-linked_MCT"/>
</dbReference>
<evidence type="ECO:0000313" key="6">
    <source>
        <dbReference type="Proteomes" id="UP001152888"/>
    </source>
</evidence>
<dbReference type="SUPFAM" id="SSF103473">
    <property type="entry name" value="MFS general substrate transporter"/>
    <property type="match status" value="1"/>
</dbReference>
<protein>
    <recommendedName>
        <fullName evidence="4">Major facilitator superfamily (MFS) profile domain-containing protein</fullName>
    </recommendedName>
</protein>
<feature type="transmembrane region" description="Helical" evidence="3">
    <location>
        <begin position="204"/>
        <end position="223"/>
    </location>
</feature>
<feature type="transmembrane region" description="Helical" evidence="3">
    <location>
        <begin position="638"/>
        <end position="657"/>
    </location>
</feature>
<evidence type="ECO:0000259" key="4">
    <source>
        <dbReference type="PROSITE" id="PS50850"/>
    </source>
</evidence>
<evidence type="ECO:0000256" key="3">
    <source>
        <dbReference type="SAM" id="Phobius"/>
    </source>
</evidence>
<dbReference type="GO" id="GO:0008028">
    <property type="term" value="F:monocarboxylic acid transmembrane transporter activity"/>
    <property type="evidence" value="ECO:0007669"/>
    <property type="project" value="TreeGrafter"/>
</dbReference>
<keyword evidence="6" id="KW-1185">Reference proteome</keyword>
<dbReference type="InterPro" id="IPR036259">
    <property type="entry name" value="MFS_trans_sf"/>
</dbReference>
<dbReference type="InterPro" id="IPR011701">
    <property type="entry name" value="MFS"/>
</dbReference>
<feature type="compositionally biased region" description="Basic residues" evidence="2">
    <location>
        <begin position="257"/>
        <end position="270"/>
    </location>
</feature>
<dbReference type="EMBL" id="CAKOFQ010006653">
    <property type="protein sequence ID" value="CAH1954287.1"/>
    <property type="molecule type" value="Genomic_DNA"/>
</dbReference>
<keyword evidence="3" id="KW-1133">Transmembrane helix</keyword>
<evidence type="ECO:0000256" key="2">
    <source>
        <dbReference type="SAM" id="MobiDB-lite"/>
    </source>
</evidence>
<reference evidence="5" key="1">
    <citation type="submission" date="2022-03" db="EMBL/GenBank/DDBJ databases">
        <authorList>
            <person name="Sayadi A."/>
        </authorList>
    </citation>
    <scope>NUCLEOTIDE SEQUENCE</scope>
</reference>
<dbReference type="Gene3D" id="1.20.1250.20">
    <property type="entry name" value="MFS general substrate transporter like domains"/>
    <property type="match status" value="2"/>
</dbReference>
<feature type="transmembrane region" description="Helical" evidence="3">
    <location>
        <begin position="115"/>
        <end position="134"/>
    </location>
</feature>
<feature type="region of interest" description="Disordered" evidence="2">
    <location>
        <begin position="234"/>
        <end position="270"/>
    </location>
</feature>
<feature type="compositionally biased region" description="Basic and acidic residues" evidence="2">
    <location>
        <begin position="234"/>
        <end position="245"/>
    </location>
</feature>
<feature type="transmembrane region" description="Helical" evidence="3">
    <location>
        <begin position="173"/>
        <end position="192"/>
    </location>
</feature>
<feature type="transmembrane region" description="Helical" evidence="3">
    <location>
        <begin position="514"/>
        <end position="534"/>
    </location>
</feature>
<feature type="domain" description="Major facilitator superfamily (MFS) profile" evidence="4">
    <location>
        <begin position="473"/>
        <end position="685"/>
    </location>
</feature>
<dbReference type="PANTHER" id="PTHR11360:SF111">
    <property type="entry name" value="CHASKI, ISOFORM A"/>
    <property type="match status" value="1"/>
</dbReference>
<keyword evidence="3" id="KW-0472">Membrane</keyword>
<dbReference type="InterPro" id="IPR020846">
    <property type="entry name" value="MFS_dom"/>
</dbReference>
<feature type="transmembrane region" description="Helical" evidence="3">
    <location>
        <begin position="546"/>
        <end position="564"/>
    </location>
</feature>
<keyword evidence="3" id="KW-0812">Transmembrane</keyword>
<dbReference type="AlphaFoldDB" id="A0A9P0NSM4"/>
<accession>A0A9P0NSM4</accession>
<dbReference type="OrthoDB" id="410267at2759"/>
<dbReference type="PROSITE" id="PS50850">
    <property type="entry name" value="MFS"/>
    <property type="match status" value="1"/>
</dbReference>
<organism evidence="5 6">
    <name type="scientific">Acanthoscelides obtectus</name>
    <name type="common">Bean weevil</name>
    <name type="synonym">Bruchus obtectus</name>
    <dbReference type="NCBI Taxonomy" id="200917"/>
    <lineage>
        <taxon>Eukaryota</taxon>
        <taxon>Metazoa</taxon>
        <taxon>Ecdysozoa</taxon>
        <taxon>Arthropoda</taxon>
        <taxon>Hexapoda</taxon>
        <taxon>Insecta</taxon>
        <taxon>Pterygota</taxon>
        <taxon>Neoptera</taxon>
        <taxon>Endopterygota</taxon>
        <taxon>Coleoptera</taxon>
        <taxon>Polyphaga</taxon>
        <taxon>Cucujiformia</taxon>
        <taxon>Chrysomeloidea</taxon>
        <taxon>Chrysomelidae</taxon>
        <taxon>Bruchinae</taxon>
        <taxon>Bruchini</taxon>
        <taxon>Acanthoscelides</taxon>
    </lineage>
</organism>
<feature type="transmembrane region" description="Helical" evidence="3">
    <location>
        <begin position="140"/>
        <end position="166"/>
    </location>
</feature>
<feature type="transmembrane region" description="Helical" evidence="3">
    <location>
        <begin position="570"/>
        <end position="589"/>
    </location>
</feature>
<dbReference type="Pfam" id="PF07690">
    <property type="entry name" value="MFS_1"/>
    <property type="match status" value="2"/>
</dbReference>
<comment type="subcellular location">
    <subcellularLocation>
        <location evidence="1">Membrane</location>
        <topology evidence="1">Multi-pass membrane protein</topology>
    </subcellularLocation>
</comment>
<feature type="transmembrane region" description="Helical" evidence="3">
    <location>
        <begin position="601"/>
        <end position="618"/>
    </location>
</feature>
<dbReference type="Proteomes" id="UP001152888">
    <property type="component" value="Unassembled WGS sequence"/>
</dbReference>